<sequence>MLINSKIHFAVQ</sequence>
<proteinExistence type="predicted"/>
<evidence type="ECO:0000313" key="1">
    <source>
        <dbReference type="EMBL" id="KAJ0086092.1"/>
    </source>
</evidence>
<evidence type="ECO:0000313" key="2">
    <source>
        <dbReference type="Proteomes" id="UP001164250"/>
    </source>
</evidence>
<organism evidence="1 2">
    <name type="scientific">Pistacia atlantica</name>
    <dbReference type="NCBI Taxonomy" id="434234"/>
    <lineage>
        <taxon>Eukaryota</taxon>
        <taxon>Viridiplantae</taxon>
        <taxon>Streptophyta</taxon>
        <taxon>Embryophyta</taxon>
        <taxon>Tracheophyta</taxon>
        <taxon>Spermatophyta</taxon>
        <taxon>Magnoliopsida</taxon>
        <taxon>eudicotyledons</taxon>
        <taxon>Gunneridae</taxon>
        <taxon>Pentapetalae</taxon>
        <taxon>rosids</taxon>
        <taxon>malvids</taxon>
        <taxon>Sapindales</taxon>
        <taxon>Anacardiaceae</taxon>
        <taxon>Pistacia</taxon>
    </lineage>
</organism>
<accession>A0ACC1AHR9</accession>
<protein>
    <submittedName>
        <fullName evidence="1">Uncharacterized protein</fullName>
    </submittedName>
</protein>
<keyword evidence="2" id="KW-1185">Reference proteome</keyword>
<name>A0ACC1AHR9_9ROSI</name>
<gene>
    <name evidence="1" type="ORF">Patl1_07193</name>
</gene>
<dbReference type="Proteomes" id="UP001164250">
    <property type="component" value="Chromosome 10"/>
</dbReference>
<comment type="caution">
    <text evidence="1">The sequence shown here is derived from an EMBL/GenBank/DDBJ whole genome shotgun (WGS) entry which is preliminary data.</text>
</comment>
<dbReference type="EMBL" id="CM047906">
    <property type="protein sequence ID" value="KAJ0086092.1"/>
    <property type="molecule type" value="Genomic_DNA"/>
</dbReference>
<reference evidence="2" key="1">
    <citation type="journal article" date="2023" name="G3 (Bethesda)">
        <title>Genome assembly and association tests identify interacting loci associated with vigor, precocity, and sex in interspecific pistachio rootstocks.</title>
        <authorList>
            <person name="Palmer W."/>
            <person name="Jacygrad E."/>
            <person name="Sagayaradj S."/>
            <person name="Cavanaugh K."/>
            <person name="Han R."/>
            <person name="Bertier L."/>
            <person name="Beede B."/>
            <person name="Kafkas S."/>
            <person name="Golino D."/>
            <person name="Preece J."/>
            <person name="Michelmore R."/>
        </authorList>
    </citation>
    <scope>NUCLEOTIDE SEQUENCE [LARGE SCALE GENOMIC DNA]</scope>
</reference>